<dbReference type="PIRSF" id="PIRSF003095">
    <property type="entry name" value="Trigger_factor"/>
    <property type="match status" value="1"/>
</dbReference>
<evidence type="ECO:0000256" key="7">
    <source>
        <dbReference type="ARBA" id="ARBA00023186"/>
    </source>
</evidence>
<evidence type="ECO:0000256" key="9">
    <source>
        <dbReference type="ARBA" id="ARBA00023306"/>
    </source>
</evidence>
<dbReference type="GO" id="GO:0003755">
    <property type="term" value="F:peptidyl-prolyl cis-trans isomerase activity"/>
    <property type="evidence" value="ECO:0007669"/>
    <property type="project" value="UniProtKB-UniRule"/>
</dbReference>
<dbReference type="Gene3D" id="1.10.3120.10">
    <property type="entry name" value="Trigger factor, C-terminal domain"/>
    <property type="match status" value="1"/>
</dbReference>
<name>A0A9D1SBD2_9PROT</name>
<evidence type="ECO:0000256" key="12">
    <source>
        <dbReference type="HAMAP-Rule" id="MF_00303"/>
    </source>
</evidence>
<dbReference type="PANTHER" id="PTHR30560:SF3">
    <property type="entry name" value="TRIGGER FACTOR-LIKE PROTEIN TIG, CHLOROPLASTIC"/>
    <property type="match status" value="1"/>
</dbReference>
<evidence type="ECO:0000256" key="13">
    <source>
        <dbReference type="PROSITE-ProRule" id="PRU00277"/>
    </source>
</evidence>
<dbReference type="InterPro" id="IPR001179">
    <property type="entry name" value="PPIase_FKBP_dom"/>
</dbReference>
<dbReference type="EMBL" id="DVNC01000050">
    <property type="protein sequence ID" value="HIU53870.1"/>
    <property type="molecule type" value="Genomic_DNA"/>
</dbReference>
<reference evidence="16" key="2">
    <citation type="journal article" date="2021" name="PeerJ">
        <title>Extensive microbial diversity within the chicken gut microbiome revealed by metagenomics and culture.</title>
        <authorList>
            <person name="Gilroy R."/>
            <person name="Ravi A."/>
            <person name="Getino M."/>
            <person name="Pursley I."/>
            <person name="Horton D.L."/>
            <person name="Alikhan N.F."/>
            <person name="Baker D."/>
            <person name="Gharbi K."/>
            <person name="Hall N."/>
            <person name="Watson M."/>
            <person name="Adriaenssens E.M."/>
            <person name="Foster-Nyarko E."/>
            <person name="Jarju S."/>
            <person name="Secka A."/>
            <person name="Antonio M."/>
            <person name="Oren A."/>
            <person name="Chaudhuri R.R."/>
            <person name="La Ragione R."/>
            <person name="Hildebrand F."/>
            <person name="Pallen M.J."/>
        </authorList>
    </citation>
    <scope>NUCLEOTIDE SEQUENCE</scope>
    <source>
        <strain evidence="16">ChiW3-316</strain>
    </source>
</reference>
<dbReference type="InterPro" id="IPR008880">
    <property type="entry name" value="Trigger_fac_C"/>
</dbReference>
<dbReference type="Gene3D" id="3.10.50.40">
    <property type="match status" value="1"/>
</dbReference>
<dbReference type="InterPro" id="IPR005215">
    <property type="entry name" value="Trig_fac"/>
</dbReference>
<feature type="domain" description="PPIase FKBP-type" evidence="15">
    <location>
        <begin position="163"/>
        <end position="245"/>
    </location>
</feature>
<proteinExistence type="inferred from homology"/>
<dbReference type="GO" id="GO:0043022">
    <property type="term" value="F:ribosome binding"/>
    <property type="evidence" value="ECO:0007669"/>
    <property type="project" value="TreeGrafter"/>
</dbReference>
<comment type="function">
    <text evidence="10 12">Involved in protein export. Acts as a chaperone by maintaining the newly synthesized protein in an open conformation. Functions as a peptidyl-prolyl cis-trans isomerase.</text>
</comment>
<keyword evidence="8 12" id="KW-0413">Isomerase</keyword>
<protein>
    <recommendedName>
        <fullName evidence="4 12">Trigger factor</fullName>
        <shortName evidence="12">TF</shortName>
        <ecNumber evidence="3 12">5.2.1.8</ecNumber>
    </recommendedName>
    <alternativeName>
        <fullName evidence="11 12">PPIase</fullName>
    </alternativeName>
</protein>
<sequence length="457" mass="51033">MKATELKSESLKKEYTVVIPAADFEKEVDAKINQIAKTTKIPGFRPGKAPKEMLKQKYRASVLGEVLDETVRNATEEVIKSNKLNPVMMPNIKVTKFEDGKDIEFTLTVELMPEIKIGDLSAIKLEKLMAEVPAEEVEKALNYIAQSRRETVKVEEDRAAAKGDTVVIDFTGSIDGVEFQGGKGNNYPLELGSNSFIPGFEDQLIGKKTGDKVDVNVTFPENYHAKDLAGKASVFAVEIKELRAAKEVEINDEFAKSLGEESLDKLKAAIAERIKGDYEAASKMKLKRQLLDNLDNEYKFDVPAGLVDAEYKSIVDQYEQAKKYNQLDESEKNKSEEELLAEYKDIAVRRVKLGLLLSEIGKDAKVTITPDDINKAIMNEAKKYPGQEKAVFDYYLKNKQAIEALKAPVFEEKIVDYVIGKSNVSEKIVSIEELYSFDEDKKAGKKTTAKKSAKKSA</sequence>
<dbReference type="GO" id="GO:0043335">
    <property type="term" value="P:protein unfolding"/>
    <property type="evidence" value="ECO:0007669"/>
    <property type="project" value="TreeGrafter"/>
</dbReference>
<dbReference type="InterPro" id="IPR008881">
    <property type="entry name" value="Trigger_fac_ribosome-bd_bac"/>
</dbReference>
<accession>A0A9D1SBD2</accession>
<comment type="domain">
    <text evidence="12">Consists of 3 domains; the N-terminus binds the ribosome, the middle domain has PPIase activity, while the C-terminus has intrinsic chaperone activity on its own.</text>
</comment>
<keyword evidence="9 12" id="KW-0131">Cell cycle</keyword>
<dbReference type="SUPFAM" id="SSF109998">
    <property type="entry name" value="Triger factor/SurA peptide-binding domain-like"/>
    <property type="match status" value="1"/>
</dbReference>
<comment type="subcellular location">
    <subcellularLocation>
        <location evidence="12">Cytoplasm</location>
    </subcellularLocation>
    <text evidence="12">About half TF is bound to the ribosome near the polypeptide exit tunnel while the other half is free in the cytoplasm.</text>
</comment>
<dbReference type="InterPro" id="IPR046357">
    <property type="entry name" value="PPIase_dom_sf"/>
</dbReference>
<dbReference type="Pfam" id="PF00254">
    <property type="entry name" value="FKBP_C"/>
    <property type="match status" value="1"/>
</dbReference>
<dbReference type="SUPFAM" id="SSF102735">
    <property type="entry name" value="Trigger factor ribosome-binding domain"/>
    <property type="match status" value="1"/>
</dbReference>
<evidence type="ECO:0000313" key="16">
    <source>
        <dbReference type="EMBL" id="HIU53870.1"/>
    </source>
</evidence>
<dbReference type="GO" id="GO:0051301">
    <property type="term" value="P:cell division"/>
    <property type="evidence" value="ECO:0007669"/>
    <property type="project" value="UniProtKB-KW"/>
</dbReference>
<dbReference type="GO" id="GO:0005737">
    <property type="term" value="C:cytoplasm"/>
    <property type="evidence" value="ECO:0007669"/>
    <property type="project" value="UniProtKB-SubCell"/>
</dbReference>
<evidence type="ECO:0000313" key="17">
    <source>
        <dbReference type="Proteomes" id="UP000824107"/>
    </source>
</evidence>
<dbReference type="GO" id="GO:0044183">
    <property type="term" value="F:protein folding chaperone"/>
    <property type="evidence" value="ECO:0007669"/>
    <property type="project" value="TreeGrafter"/>
</dbReference>
<keyword evidence="7 12" id="KW-0143">Chaperone</keyword>
<dbReference type="InterPro" id="IPR036611">
    <property type="entry name" value="Trigger_fac_ribosome-bd_sf"/>
</dbReference>
<evidence type="ECO:0000256" key="5">
    <source>
        <dbReference type="ARBA" id="ARBA00022618"/>
    </source>
</evidence>
<dbReference type="Proteomes" id="UP000824107">
    <property type="component" value="Unassembled WGS sequence"/>
</dbReference>
<evidence type="ECO:0000256" key="11">
    <source>
        <dbReference type="ARBA" id="ARBA00029986"/>
    </source>
</evidence>
<evidence type="ECO:0000256" key="4">
    <source>
        <dbReference type="ARBA" id="ARBA00016902"/>
    </source>
</evidence>
<keyword evidence="6 12" id="KW-0697">Rotamase</keyword>
<organism evidence="16 17">
    <name type="scientific">Candidatus Scatocola faecipullorum</name>
    <dbReference type="NCBI Taxonomy" id="2840917"/>
    <lineage>
        <taxon>Bacteria</taxon>
        <taxon>Pseudomonadati</taxon>
        <taxon>Pseudomonadota</taxon>
        <taxon>Alphaproteobacteria</taxon>
        <taxon>Rhodospirillales</taxon>
        <taxon>Rhodospirillaceae</taxon>
        <taxon>Rhodospirillaceae incertae sedis</taxon>
        <taxon>Candidatus Scatocola</taxon>
    </lineage>
</organism>
<dbReference type="SUPFAM" id="SSF54534">
    <property type="entry name" value="FKBP-like"/>
    <property type="match status" value="1"/>
</dbReference>
<evidence type="ECO:0000256" key="3">
    <source>
        <dbReference type="ARBA" id="ARBA00013194"/>
    </source>
</evidence>
<evidence type="ECO:0000259" key="15">
    <source>
        <dbReference type="PROSITE" id="PS50059"/>
    </source>
</evidence>
<dbReference type="EC" id="5.2.1.8" evidence="3 12"/>
<dbReference type="Pfam" id="PF05698">
    <property type="entry name" value="Trigger_C"/>
    <property type="match status" value="1"/>
</dbReference>
<evidence type="ECO:0000256" key="2">
    <source>
        <dbReference type="ARBA" id="ARBA00005464"/>
    </source>
</evidence>
<dbReference type="FunFam" id="3.10.50.40:FF:000001">
    <property type="entry name" value="Trigger factor"/>
    <property type="match status" value="1"/>
</dbReference>
<keyword evidence="5 12" id="KW-0132">Cell division</keyword>
<dbReference type="GO" id="GO:0015031">
    <property type="term" value="P:protein transport"/>
    <property type="evidence" value="ECO:0007669"/>
    <property type="project" value="UniProtKB-UniRule"/>
</dbReference>
<dbReference type="NCBIfam" id="TIGR00115">
    <property type="entry name" value="tig"/>
    <property type="match status" value="1"/>
</dbReference>
<evidence type="ECO:0000256" key="1">
    <source>
        <dbReference type="ARBA" id="ARBA00000971"/>
    </source>
</evidence>
<gene>
    <name evidence="12" type="primary">tig</name>
    <name evidence="16" type="ORF">IAD20_07300</name>
</gene>
<comment type="catalytic activity">
    <reaction evidence="1 12 13">
        <text>[protein]-peptidylproline (omega=180) = [protein]-peptidylproline (omega=0)</text>
        <dbReference type="Rhea" id="RHEA:16237"/>
        <dbReference type="Rhea" id="RHEA-COMP:10747"/>
        <dbReference type="Rhea" id="RHEA-COMP:10748"/>
        <dbReference type="ChEBI" id="CHEBI:83833"/>
        <dbReference type="ChEBI" id="CHEBI:83834"/>
        <dbReference type="EC" id="5.2.1.8"/>
    </reaction>
</comment>
<dbReference type="GO" id="GO:0051083">
    <property type="term" value="P:'de novo' cotranslational protein folding"/>
    <property type="evidence" value="ECO:0007669"/>
    <property type="project" value="TreeGrafter"/>
</dbReference>
<evidence type="ECO:0000256" key="6">
    <source>
        <dbReference type="ARBA" id="ARBA00023110"/>
    </source>
</evidence>
<dbReference type="Gene3D" id="3.30.70.1050">
    <property type="entry name" value="Trigger factor ribosome-binding domain"/>
    <property type="match status" value="1"/>
</dbReference>
<dbReference type="InterPro" id="IPR027304">
    <property type="entry name" value="Trigger_fact/SurA_dom_sf"/>
</dbReference>
<dbReference type="AlphaFoldDB" id="A0A9D1SBD2"/>
<reference evidence="16" key="1">
    <citation type="submission" date="2020-10" db="EMBL/GenBank/DDBJ databases">
        <authorList>
            <person name="Gilroy R."/>
        </authorList>
    </citation>
    <scope>NUCLEOTIDE SEQUENCE</scope>
    <source>
        <strain evidence="16">ChiW3-316</strain>
    </source>
</reference>
<comment type="caution">
    <text evidence="16">The sequence shown here is derived from an EMBL/GenBank/DDBJ whole genome shotgun (WGS) entry which is preliminary data.</text>
</comment>
<evidence type="ECO:0000256" key="10">
    <source>
        <dbReference type="ARBA" id="ARBA00024849"/>
    </source>
</evidence>
<dbReference type="InterPro" id="IPR037041">
    <property type="entry name" value="Trigger_fac_C_sf"/>
</dbReference>
<comment type="similarity">
    <text evidence="2 12 14">Belongs to the FKBP-type PPIase family. Tig subfamily.</text>
</comment>
<keyword evidence="12" id="KW-0963">Cytoplasm</keyword>
<dbReference type="PANTHER" id="PTHR30560">
    <property type="entry name" value="TRIGGER FACTOR CHAPERONE AND PEPTIDYL-PROLYL CIS/TRANS ISOMERASE"/>
    <property type="match status" value="1"/>
</dbReference>
<dbReference type="Pfam" id="PF05697">
    <property type="entry name" value="Trigger_N"/>
    <property type="match status" value="1"/>
</dbReference>
<evidence type="ECO:0000256" key="14">
    <source>
        <dbReference type="RuleBase" id="RU003914"/>
    </source>
</evidence>
<dbReference type="HAMAP" id="MF_00303">
    <property type="entry name" value="Trigger_factor_Tig"/>
    <property type="match status" value="1"/>
</dbReference>
<evidence type="ECO:0000256" key="8">
    <source>
        <dbReference type="ARBA" id="ARBA00023235"/>
    </source>
</evidence>
<dbReference type="PROSITE" id="PS50059">
    <property type="entry name" value="FKBP_PPIASE"/>
    <property type="match status" value="1"/>
</dbReference>